<reference evidence="1 2" key="1">
    <citation type="submission" date="2016-11" db="EMBL/GenBank/DDBJ databases">
        <title>Genome sequence and comparative genomic analysis of clinical strain Elizabethkingia meningoseptica 61421 PRCM.</title>
        <authorList>
            <person name="Wang M."/>
            <person name="Hu S."/>
            <person name="Cao L."/>
            <person name="Jiang T."/>
            <person name="Zhou Y."/>
            <person name="Ming D."/>
        </authorList>
    </citation>
    <scope>NUCLEOTIDE SEQUENCE [LARGE SCALE GENOMIC DNA]</scope>
    <source>
        <strain evidence="1 2">61421 PRCM</strain>
    </source>
</reference>
<proteinExistence type="predicted"/>
<keyword evidence="2" id="KW-1185">Reference proteome</keyword>
<evidence type="ECO:0000313" key="2">
    <source>
        <dbReference type="Proteomes" id="UP000188947"/>
    </source>
</evidence>
<accession>A0A1V3U483</accession>
<dbReference type="KEGG" id="emg:BBD33_02225"/>
<dbReference type="EMBL" id="MPOG01000001">
    <property type="protein sequence ID" value="OOH97707.1"/>
    <property type="molecule type" value="Genomic_DNA"/>
</dbReference>
<dbReference type="STRING" id="238.BBD35_04025"/>
<sequence>MLQAFNFFHSFNYDNIAVRIPKSDFREAKRLLFLNKDTIEELFTQQLKHSICQNLQIFIFKTFFLQKAKHLIIKFLIILF</sequence>
<protein>
    <submittedName>
        <fullName evidence="1">Uncharacterized protein</fullName>
    </submittedName>
</protein>
<organism evidence="1 2">
    <name type="scientific">Elizabethkingia meningoseptica</name>
    <name type="common">Chryseobacterium meningosepticum</name>
    <dbReference type="NCBI Taxonomy" id="238"/>
    <lineage>
        <taxon>Bacteria</taxon>
        <taxon>Pseudomonadati</taxon>
        <taxon>Bacteroidota</taxon>
        <taxon>Flavobacteriia</taxon>
        <taxon>Flavobacteriales</taxon>
        <taxon>Weeksellaceae</taxon>
        <taxon>Elizabethkingia</taxon>
    </lineage>
</organism>
<dbReference type="AlphaFoldDB" id="A0A1V3U483"/>
<gene>
    <name evidence="1" type="ORF">BMF97_00085</name>
</gene>
<dbReference type="Proteomes" id="UP000188947">
    <property type="component" value="Unassembled WGS sequence"/>
</dbReference>
<name>A0A1V3U483_ELIME</name>
<comment type="caution">
    <text evidence="1">The sequence shown here is derived from an EMBL/GenBank/DDBJ whole genome shotgun (WGS) entry which is preliminary data.</text>
</comment>
<evidence type="ECO:0000313" key="1">
    <source>
        <dbReference type="EMBL" id="OOH97707.1"/>
    </source>
</evidence>